<dbReference type="InterPro" id="IPR042076">
    <property type="entry name" value="Crisp-like_dom"/>
</dbReference>
<evidence type="ECO:0000313" key="6">
    <source>
        <dbReference type="Ensembl" id="ENSGACP00000063445.1"/>
    </source>
</evidence>
<dbReference type="FunFam" id="1.10.10.740:FF:000001">
    <property type="entry name" value="Cysteine-rich secretory protein 2"/>
    <property type="match status" value="1"/>
</dbReference>
<evidence type="ECO:0000259" key="5">
    <source>
        <dbReference type="PROSITE" id="PS51670"/>
    </source>
</evidence>
<dbReference type="InterPro" id="IPR035940">
    <property type="entry name" value="CAP_sf"/>
</dbReference>
<evidence type="ECO:0000256" key="2">
    <source>
        <dbReference type="ARBA" id="ARBA00023157"/>
    </source>
</evidence>
<evidence type="ECO:0000256" key="1">
    <source>
        <dbReference type="ARBA" id="ARBA00009923"/>
    </source>
</evidence>
<dbReference type="GeneTree" id="ENSGT00940000156439"/>
<keyword evidence="2 3" id="KW-1015">Disulfide bond</keyword>
<sequence length="235" mass="25942">MFTLLVCILTLQQVHSACVDVNICPDKPAIQAEIIDVHNAFRRAVEPTASDMLLMSYSEEVAASAQAWADNCVLAHGEPSTRMLNGYELGENLFYSSSPYPWTAVVNAWHSEVANYLYPNGSTNAKTVGHYTQVVWNSSYKVGCGMTLCPNGIYFYACHYYRAGNFRTWPPYKVGPSCASCPNNCEDKLCTNPCPYINKYLNCPSLKTLVGCSNNLVSSWCPASCQCIDEIIPIA</sequence>
<dbReference type="SMART" id="SM00198">
    <property type="entry name" value="SCP"/>
    <property type="match status" value="1"/>
</dbReference>
<dbReference type="InterPro" id="IPR002413">
    <property type="entry name" value="V5_allergen-like"/>
</dbReference>
<dbReference type="AlphaFoldDB" id="A0AAQ4RIU0"/>
<feature type="disulfide bond" evidence="3">
    <location>
        <begin position="212"/>
        <end position="225"/>
    </location>
</feature>
<feature type="signal peptide" evidence="4">
    <location>
        <begin position="1"/>
        <end position="16"/>
    </location>
</feature>
<dbReference type="Gene3D" id="3.40.33.10">
    <property type="entry name" value="CAP"/>
    <property type="match status" value="1"/>
</dbReference>
<dbReference type="InterPro" id="IPR018244">
    <property type="entry name" value="Allrgn_V5/Tpx1_CS"/>
</dbReference>
<dbReference type="Proteomes" id="UP000007635">
    <property type="component" value="Chromosome XX"/>
</dbReference>
<dbReference type="PANTHER" id="PTHR10334">
    <property type="entry name" value="CYSTEINE-RICH SECRETORY PROTEIN-RELATED"/>
    <property type="match status" value="1"/>
</dbReference>
<dbReference type="Pfam" id="PF08562">
    <property type="entry name" value="Crisp"/>
    <property type="match status" value="1"/>
</dbReference>
<accession>A0AAQ4RIU0</accession>
<keyword evidence="4" id="KW-0732">Signal</keyword>
<keyword evidence="7" id="KW-1185">Reference proteome</keyword>
<evidence type="ECO:0000313" key="7">
    <source>
        <dbReference type="Proteomes" id="UP000007635"/>
    </source>
</evidence>
<name>A0AAQ4RIU0_GASAC</name>
<feature type="disulfide bond" evidence="3">
    <location>
        <begin position="203"/>
        <end position="221"/>
    </location>
</feature>
<reference evidence="6" key="3">
    <citation type="submission" date="2025-09" db="UniProtKB">
        <authorList>
            <consortium name="Ensembl"/>
        </authorList>
    </citation>
    <scope>IDENTIFICATION</scope>
</reference>
<dbReference type="PROSITE" id="PS01010">
    <property type="entry name" value="CRISP_2"/>
    <property type="match status" value="1"/>
</dbReference>
<dbReference type="Pfam" id="PF00188">
    <property type="entry name" value="CAP"/>
    <property type="match status" value="1"/>
</dbReference>
<dbReference type="GO" id="GO:0005576">
    <property type="term" value="C:extracellular region"/>
    <property type="evidence" value="ECO:0007669"/>
    <property type="project" value="InterPro"/>
</dbReference>
<dbReference type="PRINTS" id="PR00837">
    <property type="entry name" value="V5TPXLIKE"/>
</dbReference>
<proteinExistence type="inferred from homology"/>
<dbReference type="InterPro" id="IPR013871">
    <property type="entry name" value="Cysteine_rich_secretory"/>
</dbReference>
<feature type="domain" description="ShKT" evidence="5">
    <location>
        <begin position="194"/>
        <end position="227"/>
    </location>
</feature>
<dbReference type="InterPro" id="IPR014044">
    <property type="entry name" value="CAP_dom"/>
</dbReference>
<dbReference type="InterPro" id="IPR001283">
    <property type="entry name" value="CRISP-related"/>
</dbReference>
<dbReference type="FunFam" id="3.40.33.10:FF:000005">
    <property type="entry name" value="Cysteine-rich secretory protein 2"/>
    <property type="match status" value="1"/>
</dbReference>
<dbReference type="PRINTS" id="PR00838">
    <property type="entry name" value="V5ALLERGEN"/>
</dbReference>
<dbReference type="SUPFAM" id="SSF55797">
    <property type="entry name" value="PR-1-like"/>
    <property type="match status" value="1"/>
</dbReference>
<dbReference type="SUPFAM" id="SSF57546">
    <property type="entry name" value="Crisp domain-like"/>
    <property type="match status" value="1"/>
</dbReference>
<dbReference type="PROSITE" id="PS51670">
    <property type="entry name" value="SHKT"/>
    <property type="match status" value="1"/>
</dbReference>
<evidence type="ECO:0000256" key="3">
    <source>
        <dbReference type="PROSITE-ProRule" id="PRU01005"/>
    </source>
</evidence>
<organism evidence="6 7">
    <name type="scientific">Gasterosteus aculeatus aculeatus</name>
    <name type="common">three-spined stickleback</name>
    <dbReference type="NCBI Taxonomy" id="481459"/>
    <lineage>
        <taxon>Eukaryota</taxon>
        <taxon>Metazoa</taxon>
        <taxon>Chordata</taxon>
        <taxon>Craniata</taxon>
        <taxon>Vertebrata</taxon>
        <taxon>Euteleostomi</taxon>
        <taxon>Actinopterygii</taxon>
        <taxon>Neopterygii</taxon>
        <taxon>Teleostei</taxon>
        <taxon>Neoteleostei</taxon>
        <taxon>Acanthomorphata</taxon>
        <taxon>Eupercaria</taxon>
        <taxon>Perciformes</taxon>
        <taxon>Cottioidei</taxon>
        <taxon>Gasterosteales</taxon>
        <taxon>Gasterosteidae</taxon>
        <taxon>Gasterosteus</taxon>
    </lineage>
</organism>
<dbReference type="InterPro" id="IPR003582">
    <property type="entry name" value="ShKT_dom"/>
</dbReference>
<dbReference type="Gene3D" id="1.10.10.740">
    <property type="entry name" value="Crisp domain"/>
    <property type="match status" value="1"/>
</dbReference>
<reference evidence="6" key="2">
    <citation type="submission" date="2025-08" db="UniProtKB">
        <authorList>
            <consortium name="Ensembl"/>
        </authorList>
    </citation>
    <scope>IDENTIFICATION</scope>
</reference>
<comment type="similarity">
    <text evidence="1">Belongs to the CRISP family.</text>
</comment>
<comment type="caution">
    <text evidence="3">Lacks conserved residue(s) required for the propagation of feature annotation.</text>
</comment>
<protein>
    <recommendedName>
        <fullName evidence="5">ShKT domain-containing protein</fullName>
    </recommendedName>
</protein>
<dbReference type="PROSITE" id="PS01009">
    <property type="entry name" value="CRISP_1"/>
    <property type="match status" value="1"/>
</dbReference>
<evidence type="ECO:0000256" key="4">
    <source>
        <dbReference type="SAM" id="SignalP"/>
    </source>
</evidence>
<reference evidence="6 7" key="1">
    <citation type="journal article" date="2021" name="G3 (Bethesda)">
        <title>Improved contiguity of the threespine stickleback genome using long-read sequencing.</title>
        <authorList>
            <person name="Nath S."/>
            <person name="Shaw D.E."/>
            <person name="White M.A."/>
        </authorList>
    </citation>
    <scope>NUCLEOTIDE SEQUENCE [LARGE SCALE GENOMIC DNA]</scope>
    <source>
        <strain evidence="6 7">Lake Benthic</strain>
    </source>
</reference>
<dbReference type="Ensembl" id="ENSGACT00000047346.1">
    <property type="protein sequence ID" value="ENSGACP00000063445.1"/>
    <property type="gene ID" value="ENSGACG00000013026.2"/>
</dbReference>
<feature type="chain" id="PRO_5042837667" description="ShKT domain-containing protein" evidence="4">
    <location>
        <begin position="17"/>
        <end position="235"/>
    </location>
</feature>